<gene>
    <name evidence="4" type="ORF">IAA66_03150</name>
</gene>
<feature type="domain" description="GerMN" evidence="3">
    <location>
        <begin position="391"/>
        <end position="483"/>
    </location>
</feature>
<dbReference type="Pfam" id="PF10646">
    <property type="entry name" value="Germane"/>
    <property type="match status" value="2"/>
</dbReference>
<dbReference type="InterPro" id="IPR019606">
    <property type="entry name" value="GerMN"/>
</dbReference>
<evidence type="ECO:0000256" key="1">
    <source>
        <dbReference type="SAM" id="MobiDB-lite"/>
    </source>
</evidence>
<reference evidence="4" key="2">
    <citation type="journal article" date="2021" name="PeerJ">
        <title>Extensive microbial diversity within the chicken gut microbiome revealed by metagenomics and culture.</title>
        <authorList>
            <person name="Gilroy R."/>
            <person name="Ravi A."/>
            <person name="Getino M."/>
            <person name="Pursley I."/>
            <person name="Horton D.L."/>
            <person name="Alikhan N.F."/>
            <person name="Baker D."/>
            <person name="Gharbi K."/>
            <person name="Hall N."/>
            <person name="Watson M."/>
            <person name="Adriaenssens E.M."/>
            <person name="Foster-Nyarko E."/>
            <person name="Jarju S."/>
            <person name="Secka A."/>
            <person name="Antonio M."/>
            <person name="Oren A."/>
            <person name="Chaudhuri R.R."/>
            <person name="La Ragione R."/>
            <person name="Hildebrand F."/>
            <person name="Pallen M.J."/>
        </authorList>
    </citation>
    <scope>NUCLEOTIDE SEQUENCE</scope>
    <source>
        <strain evidence="4">ChiHile30-977</strain>
    </source>
</reference>
<keyword evidence="2" id="KW-0732">Signal</keyword>
<dbReference type="PROSITE" id="PS51257">
    <property type="entry name" value="PROKAR_LIPOPROTEIN"/>
    <property type="match status" value="1"/>
</dbReference>
<reference evidence="4" key="1">
    <citation type="submission" date="2020-10" db="EMBL/GenBank/DDBJ databases">
        <authorList>
            <person name="Gilroy R."/>
        </authorList>
    </citation>
    <scope>NUCLEOTIDE SEQUENCE</scope>
    <source>
        <strain evidence="4">ChiHile30-977</strain>
    </source>
</reference>
<evidence type="ECO:0000256" key="2">
    <source>
        <dbReference type="SAM" id="SignalP"/>
    </source>
</evidence>
<comment type="caution">
    <text evidence="4">The sequence shown here is derived from an EMBL/GenBank/DDBJ whole genome shotgun (WGS) entry which is preliminary data.</text>
</comment>
<proteinExistence type="predicted"/>
<feature type="domain" description="GerMN" evidence="3">
    <location>
        <begin position="86"/>
        <end position="173"/>
    </location>
</feature>
<organism evidence="4 5">
    <name type="scientific">Candidatus Avichristensenella intestinipullorum</name>
    <dbReference type="NCBI Taxonomy" id="2840693"/>
    <lineage>
        <taxon>Bacteria</taxon>
        <taxon>Bacillati</taxon>
        <taxon>Bacillota</taxon>
        <taxon>Clostridia</taxon>
        <taxon>Candidatus Avichristensenella</taxon>
    </lineage>
</organism>
<dbReference type="EMBL" id="DVFI01000041">
    <property type="protein sequence ID" value="HIQ62568.1"/>
    <property type="molecule type" value="Genomic_DNA"/>
</dbReference>
<feature type="region of interest" description="Disordered" evidence="1">
    <location>
        <begin position="32"/>
        <end position="52"/>
    </location>
</feature>
<protein>
    <submittedName>
        <fullName evidence="4">GerMN domain-containing protein</fullName>
    </submittedName>
</protein>
<evidence type="ECO:0000313" key="5">
    <source>
        <dbReference type="Proteomes" id="UP000886819"/>
    </source>
</evidence>
<evidence type="ECO:0000313" key="4">
    <source>
        <dbReference type="EMBL" id="HIQ62568.1"/>
    </source>
</evidence>
<dbReference type="SMART" id="SM00909">
    <property type="entry name" value="Germane"/>
    <property type="match status" value="2"/>
</dbReference>
<name>A0A9D1CIP5_9FIRM</name>
<accession>A0A9D1CIP5</accession>
<sequence>MKKRCLAIALCFLLLPALTGCVSDLLVEKESTGDTLPDVRPGPSAPVGDSQSDRRVSAVLYLPDAELTRLTAQDRTVSVEAGDSLEKAVVDALLAEINASDFRPGQSVSLAPVSNAVEVTRDLVTVNLGTSARALGSEALFALRMAITNTLTTLTDINYVNILINGRDPGLDVRMLLPTGVLSRYPSTDISAQLTQVSVQRSATDGELQKTVALYFPSEDGEMLLGEVRDVTFSSRDLALYAQVLLEELQIGPLQSGMRAIVPPQDYFERSPSLTVVNGTDRYMEIYLREETDDYLLLNGGTRAQLLGSICYTLTSFIPELEGIVAYIGGETVTSLTLADGSTWSSPTGRLTRETFASFAADMCTVYFPLADGTGLRAVQRPIAQNQRTQPRALLRELMDPPSDPSFSPALPQSVSDADILGLQITSDTALVNLSDAFAAACAGMTAQQERDMIYAIVNTLTELGGVARVRLYVDGVQSQLAGHLFIGGEFLRHTGLIRP</sequence>
<feature type="chain" id="PRO_5038493943" evidence="2">
    <location>
        <begin position="20"/>
        <end position="500"/>
    </location>
</feature>
<dbReference type="AlphaFoldDB" id="A0A9D1CIP5"/>
<dbReference type="Proteomes" id="UP000886819">
    <property type="component" value="Unassembled WGS sequence"/>
</dbReference>
<evidence type="ECO:0000259" key="3">
    <source>
        <dbReference type="SMART" id="SM00909"/>
    </source>
</evidence>
<feature type="signal peptide" evidence="2">
    <location>
        <begin position="1"/>
        <end position="19"/>
    </location>
</feature>